<dbReference type="Pfam" id="PF04464">
    <property type="entry name" value="Glyphos_transf"/>
    <property type="match status" value="1"/>
</dbReference>
<dbReference type="Gene3D" id="3.40.50.12580">
    <property type="match status" value="1"/>
</dbReference>
<evidence type="ECO:0000256" key="7">
    <source>
        <dbReference type="SAM" id="Phobius"/>
    </source>
</evidence>
<dbReference type="InterPro" id="IPR051612">
    <property type="entry name" value="Teichoic_Acid_Biosynth"/>
</dbReference>
<feature type="transmembrane region" description="Helical" evidence="7">
    <location>
        <begin position="131"/>
        <end position="153"/>
    </location>
</feature>
<accession>A0ABR8SIC2</accession>
<keyword evidence="9" id="KW-1185">Reference proteome</keyword>
<sequence>MRGKIISFSNFYTFTIAVLMLLMITEILIVRASLLISNDVSFLTDWKILFILGLVLFLGTFKIGKLKSINKIEFTIILITIATISLQALIIIVQTDIKPKEVIGDILLRYYWIYLIGLIILFKVKKINIRFFLIITICFIFLNALIGIFQFIYRDPLVQTMYMSEPISFAIYYLNGTSSSYEWLYHLGAQVRAFGLLNSGLTLGILSVFAISILFSTIHQQINKKINNNPNVFFYSLLIIFFLVTIYMTLTRNAYLTCAILVMYYGILVFIKKHRYLTLKITFIIFYLTSLGYVSFSKYIYIVLNKIFPTHNFNSFNSRIDTYNRVSELYNNNLINALYGKGITPSKEWIIDNDMLSIVGHVGLLSFTFMQIIFIWIIFRGLNFIEKNNNHPHHFRVQGLTLFLMTYPIAATLNYVSYIYFWVALVTCFIIFSEEYRPNYRKKILIVHSMNLNNMIPFIDYFKRENSNKTIKLVLIESSNNKNWVTKIKKVYFMYFRTFDAIISDYPSRLLERSQIISIAMGHGTAIKKFPSDKELVDEKTLRLCQSVKKANYYITTSERQNSLEFRNPLLDKISKNKYLPLGLPKNDYYFSSQKVAKINKKIRGEMSVSLNDYLILYAPTFRDLELNSTPLNENDLVSINELLRLNNAFLLYRPHSLGGTINEELLKKLNLSRILLSSGFNFSSYETLCTADALISDYSSITIEYLPLNRPIISYIFDEGEYKKMRGIDFDFYNENISPGVAVKESKDLLNALDLLFQGHFDSEKWKHRRKKCLETHYKYPDGNSSARIWSLIEGSLSFRGEK</sequence>
<dbReference type="Proteomes" id="UP000603641">
    <property type="component" value="Unassembled WGS sequence"/>
</dbReference>
<reference evidence="8 9" key="1">
    <citation type="submission" date="2020-08" db="EMBL/GenBank/DDBJ databases">
        <title>A Genomic Blueprint of the Chicken Gut Microbiome.</title>
        <authorList>
            <person name="Gilroy R."/>
            <person name="Ravi A."/>
            <person name="Getino M."/>
            <person name="Pursley I."/>
            <person name="Horton D.L."/>
            <person name="Alikhan N.-F."/>
            <person name="Baker D."/>
            <person name="Gharbi K."/>
            <person name="Hall N."/>
            <person name="Watson M."/>
            <person name="Adriaenssens E.M."/>
            <person name="Foster-Nyarko E."/>
            <person name="Jarju S."/>
            <person name="Secka A."/>
            <person name="Antonio M."/>
            <person name="Oren A."/>
            <person name="Chaudhuri R."/>
            <person name="La Ragione R.M."/>
            <person name="Hildebrand F."/>
            <person name="Pallen M.J."/>
        </authorList>
    </citation>
    <scope>NUCLEOTIDE SEQUENCE [LARGE SCALE GENOMIC DNA]</scope>
    <source>
        <strain evidence="8 9">Sa2CUA10</strain>
    </source>
</reference>
<feature type="transmembrane region" description="Helical" evidence="7">
    <location>
        <begin position="400"/>
        <end position="432"/>
    </location>
</feature>
<feature type="transmembrane region" description="Helical" evidence="7">
    <location>
        <begin position="46"/>
        <end position="64"/>
    </location>
</feature>
<protein>
    <submittedName>
        <fullName evidence="8">CDP-glycerol glycerophosphotransferase family protein</fullName>
    </submittedName>
</protein>
<feature type="transmembrane region" description="Helical" evidence="7">
    <location>
        <begin position="230"/>
        <end position="248"/>
    </location>
</feature>
<evidence type="ECO:0000313" key="8">
    <source>
        <dbReference type="EMBL" id="MBD7963180.1"/>
    </source>
</evidence>
<dbReference type="InterPro" id="IPR043149">
    <property type="entry name" value="TagF_N"/>
</dbReference>
<dbReference type="EMBL" id="JACSQM010000001">
    <property type="protein sequence ID" value="MBD7963180.1"/>
    <property type="molecule type" value="Genomic_DNA"/>
</dbReference>
<dbReference type="InterPro" id="IPR007554">
    <property type="entry name" value="Glycerophosphate_synth"/>
</dbReference>
<feature type="transmembrane region" description="Helical" evidence="7">
    <location>
        <begin position="76"/>
        <end position="94"/>
    </location>
</feature>
<dbReference type="RefSeq" id="WP_191752567.1">
    <property type="nucleotide sequence ID" value="NZ_JACSQM010000001.1"/>
</dbReference>
<dbReference type="PANTHER" id="PTHR37316">
    <property type="entry name" value="TEICHOIC ACID GLYCEROL-PHOSPHATE PRIMASE"/>
    <property type="match status" value="1"/>
</dbReference>
<feature type="transmembrane region" description="Helical" evidence="7">
    <location>
        <begin position="193"/>
        <end position="218"/>
    </location>
</feature>
<keyword evidence="5" id="KW-0777">Teichoic acid biosynthesis</keyword>
<evidence type="ECO:0000256" key="5">
    <source>
        <dbReference type="ARBA" id="ARBA00022944"/>
    </source>
</evidence>
<proteinExistence type="inferred from homology"/>
<dbReference type="InterPro" id="IPR043148">
    <property type="entry name" value="TagF_C"/>
</dbReference>
<feature type="transmembrane region" description="Helical" evidence="7">
    <location>
        <begin position="12"/>
        <end position="34"/>
    </location>
</feature>
<evidence type="ECO:0000256" key="3">
    <source>
        <dbReference type="ARBA" id="ARBA00022475"/>
    </source>
</evidence>
<dbReference type="SUPFAM" id="SSF53756">
    <property type="entry name" value="UDP-Glycosyltransferase/glycogen phosphorylase"/>
    <property type="match status" value="1"/>
</dbReference>
<feature type="transmembrane region" description="Helical" evidence="7">
    <location>
        <begin position="358"/>
        <end position="379"/>
    </location>
</feature>
<feature type="transmembrane region" description="Helical" evidence="7">
    <location>
        <begin position="106"/>
        <end position="124"/>
    </location>
</feature>
<comment type="similarity">
    <text evidence="2">Belongs to the CDP-glycerol glycerophosphotransferase family.</text>
</comment>
<name>A0ABR8SIC2_9BACL</name>
<gene>
    <name evidence="8" type="ORF">H9648_03860</name>
</gene>
<comment type="caution">
    <text evidence="8">The sequence shown here is derived from an EMBL/GenBank/DDBJ whole genome shotgun (WGS) entry which is preliminary data.</text>
</comment>
<keyword evidence="7" id="KW-0812">Transmembrane</keyword>
<comment type="subcellular location">
    <subcellularLocation>
        <location evidence="1">Cell membrane</location>
        <topology evidence="1">Peripheral membrane protein</topology>
    </subcellularLocation>
</comment>
<keyword evidence="7" id="KW-1133">Transmembrane helix</keyword>
<evidence type="ECO:0000256" key="1">
    <source>
        <dbReference type="ARBA" id="ARBA00004202"/>
    </source>
</evidence>
<dbReference type="Gene3D" id="3.40.50.11820">
    <property type="match status" value="1"/>
</dbReference>
<feature type="transmembrane region" description="Helical" evidence="7">
    <location>
        <begin position="254"/>
        <end position="271"/>
    </location>
</feature>
<dbReference type="PANTHER" id="PTHR37316:SF3">
    <property type="entry name" value="TEICHOIC ACID GLYCEROL-PHOSPHATE TRANSFERASE"/>
    <property type="match status" value="1"/>
</dbReference>
<evidence type="ECO:0000313" key="9">
    <source>
        <dbReference type="Proteomes" id="UP000603641"/>
    </source>
</evidence>
<evidence type="ECO:0000256" key="2">
    <source>
        <dbReference type="ARBA" id="ARBA00010488"/>
    </source>
</evidence>
<keyword evidence="3" id="KW-1003">Cell membrane</keyword>
<feature type="transmembrane region" description="Helical" evidence="7">
    <location>
        <begin position="283"/>
        <end position="304"/>
    </location>
</feature>
<evidence type="ECO:0000256" key="4">
    <source>
        <dbReference type="ARBA" id="ARBA00022679"/>
    </source>
</evidence>
<organism evidence="8 9">
    <name type="scientific">Fictibacillus norfolkensis</name>
    <dbReference type="NCBI Taxonomy" id="2762233"/>
    <lineage>
        <taxon>Bacteria</taxon>
        <taxon>Bacillati</taxon>
        <taxon>Bacillota</taxon>
        <taxon>Bacilli</taxon>
        <taxon>Bacillales</taxon>
        <taxon>Fictibacillaceae</taxon>
        <taxon>Fictibacillus</taxon>
    </lineage>
</organism>
<keyword evidence="4" id="KW-0808">Transferase</keyword>
<evidence type="ECO:0000256" key="6">
    <source>
        <dbReference type="ARBA" id="ARBA00023136"/>
    </source>
</evidence>
<keyword evidence="6 7" id="KW-0472">Membrane</keyword>